<comment type="pathway">
    <text evidence="5 10">Sulfur metabolism; hydrogen sulfide biosynthesis; sulfite from sulfate.</text>
</comment>
<dbReference type="PIRSF" id="PIRSF000857">
    <property type="entry name" value="PAPS_reductase"/>
    <property type="match status" value="1"/>
</dbReference>
<evidence type="ECO:0000256" key="1">
    <source>
        <dbReference type="ARBA" id="ARBA00009732"/>
    </source>
</evidence>
<evidence type="ECO:0000256" key="9">
    <source>
        <dbReference type="ARBA" id="ARBA00032041"/>
    </source>
</evidence>
<evidence type="ECO:0000256" key="6">
    <source>
        <dbReference type="ARBA" id="ARBA00024386"/>
    </source>
</evidence>
<evidence type="ECO:0000256" key="11">
    <source>
        <dbReference type="SAM" id="MobiDB-lite"/>
    </source>
</evidence>
<dbReference type="GO" id="GO:0046872">
    <property type="term" value="F:metal ion binding"/>
    <property type="evidence" value="ECO:0007669"/>
    <property type="project" value="UniProtKB-KW"/>
</dbReference>
<evidence type="ECO:0000256" key="8">
    <source>
        <dbReference type="ARBA" id="ARBA00030894"/>
    </source>
</evidence>
<feature type="binding site" evidence="10">
    <location>
        <position position="136"/>
    </location>
    <ligand>
        <name>[4Fe-4S] cluster</name>
        <dbReference type="ChEBI" id="CHEBI:49883"/>
    </ligand>
</feature>
<dbReference type="EC" id="1.8.4.10" evidence="6 10"/>
<dbReference type="InterPro" id="IPR011798">
    <property type="entry name" value="APS_reductase"/>
</dbReference>
<dbReference type="NCBIfam" id="TIGR02055">
    <property type="entry name" value="APS_reductase"/>
    <property type="match status" value="1"/>
</dbReference>
<dbReference type="EMBL" id="FNLF01000002">
    <property type="protein sequence ID" value="SDR09350.1"/>
    <property type="molecule type" value="Genomic_DNA"/>
</dbReference>
<dbReference type="Proteomes" id="UP000183053">
    <property type="component" value="Unassembled WGS sequence"/>
</dbReference>
<keyword evidence="14" id="KW-1185">Reference proteome</keyword>
<dbReference type="CDD" id="cd23945">
    <property type="entry name" value="PAPS_reductase"/>
    <property type="match status" value="1"/>
</dbReference>
<dbReference type="GO" id="GO:0005737">
    <property type="term" value="C:cytoplasm"/>
    <property type="evidence" value="ECO:0007669"/>
    <property type="project" value="UniProtKB-SubCell"/>
</dbReference>
<gene>
    <name evidence="10" type="primary">cysH</name>
    <name evidence="13" type="ORF">SAMN04489765_3168</name>
</gene>
<evidence type="ECO:0000313" key="13">
    <source>
        <dbReference type="EMBL" id="SDR09350.1"/>
    </source>
</evidence>
<dbReference type="PANTHER" id="PTHR46509">
    <property type="entry name" value="PHOSPHOADENOSINE PHOSPHOSULFATE REDUCTASE"/>
    <property type="match status" value="1"/>
</dbReference>
<dbReference type="GO" id="GO:0070814">
    <property type="term" value="P:hydrogen sulfide biosynthetic process"/>
    <property type="evidence" value="ECO:0007669"/>
    <property type="project" value="UniProtKB-UniRule"/>
</dbReference>
<dbReference type="GO" id="GO:0019344">
    <property type="term" value="P:cysteine biosynthetic process"/>
    <property type="evidence" value="ECO:0007669"/>
    <property type="project" value="InterPro"/>
</dbReference>
<dbReference type="Pfam" id="PF01507">
    <property type="entry name" value="PAPS_reduct"/>
    <property type="match status" value="1"/>
</dbReference>
<organism evidence="13 14">
    <name type="scientific">Tsukamurella pulmonis</name>
    <dbReference type="NCBI Taxonomy" id="47312"/>
    <lineage>
        <taxon>Bacteria</taxon>
        <taxon>Bacillati</taxon>
        <taxon>Actinomycetota</taxon>
        <taxon>Actinomycetes</taxon>
        <taxon>Mycobacteriales</taxon>
        <taxon>Tsukamurellaceae</taxon>
        <taxon>Tsukamurella</taxon>
    </lineage>
</organism>
<feature type="active site" description="Nucleophile; cysteine thiosulfonate intermediate" evidence="10">
    <location>
        <position position="245"/>
    </location>
</feature>
<feature type="binding site" evidence="10">
    <location>
        <position position="219"/>
    </location>
    <ligand>
        <name>[4Fe-4S] cluster</name>
        <dbReference type="ChEBI" id="CHEBI:49883"/>
    </ligand>
</feature>
<feature type="domain" description="Phosphoadenosine phosphosulphate reductase" evidence="12">
    <location>
        <begin position="59"/>
        <end position="224"/>
    </location>
</feature>
<comment type="function">
    <text evidence="4 10">Catalyzes the formation of sulfite from adenosine 5'-phosphosulfate (APS) using thioredoxin as an electron donor.</text>
</comment>
<name>A0A1H1G838_9ACTN</name>
<reference evidence="14" key="1">
    <citation type="submission" date="2016-10" db="EMBL/GenBank/DDBJ databases">
        <authorList>
            <person name="Varghese N."/>
            <person name="Submissions S."/>
        </authorList>
    </citation>
    <scope>NUCLEOTIDE SEQUENCE [LARGE SCALE GENOMIC DNA]</scope>
    <source>
        <strain evidence="14">DSM 44142</strain>
    </source>
</reference>
<evidence type="ECO:0000256" key="2">
    <source>
        <dbReference type="ARBA" id="ARBA00022490"/>
    </source>
</evidence>
<comment type="catalytic activity">
    <reaction evidence="10">
        <text>[thioredoxin]-disulfide + sulfite + AMP + 2 H(+) = adenosine 5'-phosphosulfate + [thioredoxin]-dithiol</text>
        <dbReference type="Rhea" id="RHEA:21976"/>
        <dbReference type="Rhea" id="RHEA-COMP:10698"/>
        <dbReference type="Rhea" id="RHEA-COMP:10700"/>
        <dbReference type="ChEBI" id="CHEBI:15378"/>
        <dbReference type="ChEBI" id="CHEBI:17359"/>
        <dbReference type="ChEBI" id="CHEBI:29950"/>
        <dbReference type="ChEBI" id="CHEBI:50058"/>
        <dbReference type="ChEBI" id="CHEBI:58243"/>
        <dbReference type="ChEBI" id="CHEBI:456215"/>
        <dbReference type="EC" id="1.8.4.10"/>
    </reaction>
</comment>
<dbReference type="NCBIfam" id="TIGR00434">
    <property type="entry name" value="cysH"/>
    <property type="match status" value="1"/>
</dbReference>
<comment type="subcellular location">
    <subcellularLocation>
        <location evidence="10">Cytoplasm</location>
    </subcellularLocation>
</comment>
<dbReference type="GO" id="GO:0051539">
    <property type="term" value="F:4 iron, 4 sulfur cluster binding"/>
    <property type="evidence" value="ECO:0007669"/>
    <property type="project" value="UniProtKB-UniRule"/>
</dbReference>
<dbReference type="Gene3D" id="3.40.50.620">
    <property type="entry name" value="HUPs"/>
    <property type="match status" value="1"/>
</dbReference>
<feature type="binding site" evidence="10">
    <location>
        <position position="222"/>
    </location>
    <ligand>
        <name>[4Fe-4S] cluster</name>
        <dbReference type="ChEBI" id="CHEBI:49883"/>
    </ligand>
</feature>
<feature type="region of interest" description="Disordered" evidence="11">
    <location>
        <begin position="221"/>
        <end position="250"/>
    </location>
</feature>
<dbReference type="NCBIfam" id="NF002537">
    <property type="entry name" value="PRK02090.1"/>
    <property type="match status" value="1"/>
</dbReference>
<keyword evidence="3 10" id="KW-0560">Oxidoreductase</keyword>
<accession>A0A1H1G838</accession>
<dbReference type="GO" id="GO:0004604">
    <property type="term" value="F:phosphoadenylyl-sulfate reductase (thioredoxin) activity"/>
    <property type="evidence" value="ECO:0007669"/>
    <property type="project" value="UniProtKB-UniRule"/>
</dbReference>
<keyword evidence="10" id="KW-0408">Iron</keyword>
<comment type="similarity">
    <text evidence="1 10">Belongs to the PAPS reductase family. CysH subfamily.</text>
</comment>
<sequence>MTSTPASERARTTPSNPLTGRDADELRALAERASKELEGADPLTLLQWTLDTFGEDFVVASNMQDGVLVHLAKQVQDRPKVLFLDTGYHFPETIGMRDAVESIYEVELLNVTPAQSVGEQDATVGKDLFATDPAQCCNLRKVVPLRETLSGYRAWVTGIRRVESPTRANAPFISFDEGFGLLKVNPIVDWTDEQMQRFIEENGILVNPLVDEGYPSIGCQPCTNKPAPGSDPRSGRWAGSTKTECGLHAS</sequence>
<dbReference type="HAMAP" id="MF_00063">
    <property type="entry name" value="CysH"/>
    <property type="match status" value="1"/>
</dbReference>
<keyword evidence="2 10" id="KW-0963">Cytoplasm</keyword>
<evidence type="ECO:0000256" key="5">
    <source>
        <dbReference type="ARBA" id="ARBA00024327"/>
    </source>
</evidence>
<evidence type="ECO:0000259" key="12">
    <source>
        <dbReference type="Pfam" id="PF01507"/>
    </source>
</evidence>
<dbReference type="PANTHER" id="PTHR46509:SF1">
    <property type="entry name" value="PHOSPHOADENOSINE PHOSPHOSULFATE REDUCTASE"/>
    <property type="match status" value="1"/>
</dbReference>
<keyword evidence="10" id="KW-0411">Iron-sulfur</keyword>
<protein>
    <recommendedName>
        <fullName evidence="7 10">Adenosine 5'-phosphosulfate reductase</fullName>
        <shortName evidence="10">APS reductase</shortName>
        <ecNumber evidence="6 10">1.8.4.10</ecNumber>
    </recommendedName>
    <alternativeName>
        <fullName evidence="9 10">5'-adenylylsulfate reductase</fullName>
    </alternativeName>
    <alternativeName>
        <fullName evidence="8 10">Thioredoxin-dependent 5'-adenylylsulfate reductase</fullName>
    </alternativeName>
</protein>
<feature type="region of interest" description="Disordered" evidence="11">
    <location>
        <begin position="1"/>
        <end position="22"/>
    </location>
</feature>
<evidence type="ECO:0000256" key="7">
    <source>
        <dbReference type="ARBA" id="ARBA00029514"/>
    </source>
</evidence>
<dbReference type="SUPFAM" id="SSF52402">
    <property type="entry name" value="Adenine nucleotide alpha hydrolases-like"/>
    <property type="match status" value="1"/>
</dbReference>
<keyword evidence="10" id="KW-0479">Metal-binding</keyword>
<feature type="compositionally biased region" description="Polar residues" evidence="11">
    <location>
        <begin position="1"/>
        <end position="18"/>
    </location>
</feature>
<evidence type="ECO:0000256" key="4">
    <source>
        <dbReference type="ARBA" id="ARBA00024298"/>
    </source>
</evidence>
<evidence type="ECO:0000256" key="3">
    <source>
        <dbReference type="ARBA" id="ARBA00023002"/>
    </source>
</evidence>
<feature type="binding site" evidence="10">
    <location>
        <position position="137"/>
    </location>
    <ligand>
        <name>[4Fe-4S] cluster</name>
        <dbReference type="ChEBI" id="CHEBI:49883"/>
    </ligand>
</feature>
<dbReference type="STRING" id="47312.SAMN04489765_3168"/>
<dbReference type="GO" id="GO:0019379">
    <property type="term" value="P:sulfate assimilation, phosphoadenylyl sulfate reduction by phosphoadenylyl-sulfate reductase (thioredoxin)"/>
    <property type="evidence" value="ECO:0007669"/>
    <property type="project" value="UniProtKB-UniRule"/>
</dbReference>
<dbReference type="InterPro" id="IPR014729">
    <property type="entry name" value="Rossmann-like_a/b/a_fold"/>
</dbReference>
<dbReference type="InterPro" id="IPR002500">
    <property type="entry name" value="PAPS_reduct_dom"/>
</dbReference>
<dbReference type="InterPro" id="IPR004511">
    <property type="entry name" value="PAPS/APS_Rdtase"/>
</dbReference>
<comment type="cofactor">
    <cofactor evidence="10">
        <name>[4Fe-4S] cluster</name>
        <dbReference type="ChEBI" id="CHEBI:49883"/>
    </cofactor>
    <text evidence="10">Binds 1 [4Fe-4S] cluster per subunit.</text>
</comment>
<dbReference type="AlphaFoldDB" id="A0A1H1G838"/>
<proteinExistence type="inferred from homology"/>
<dbReference type="RefSeq" id="WP_231857757.1">
    <property type="nucleotide sequence ID" value="NZ_FNLF01000002.1"/>
</dbReference>
<evidence type="ECO:0000313" key="14">
    <source>
        <dbReference type="Proteomes" id="UP000183053"/>
    </source>
</evidence>
<evidence type="ECO:0000256" key="10">
    <source>
        <dbReference type="HAMAP-Rule" id="MF_00063"/>
    </source>
</evidence>
<dbReference type="GO" id="GO:0043866">
    <property type="term" value="F:adenylyl-sulfate reductase (thioredoxin) activity"/>
    <property type="evidence" value="ECO:0007669"/>
    <property type="project" value="UniProtKB-EC"/>
</dbReference>